<dbReference type="GO" id="GO:0016799">
    <property type="term" value="F:hydrolase activity, hydrolyzing N-glycosyl compounds"/>
    <property type="evidence" value="ECO:0007669"/>
    <property type="project" value="InterPro"/>
</dbReference>
<accession>F0W122</accession>
<dbReference type="AlphaFoldDB" id="F0W122"/>
<dbReference type="SUPFAM" id="SSF53590">
    <property type="entry name" value="Nucleoside hydrolase"/>
    <property type="match status" value="1"/>
</dbReference>
<proteinExistence type="predicted"/>
<reference evidence="2" key="1">
    <citation type="journal article" date="2011" name="PLoS Biol.">
        <title>Gene gain and loss during evolution of obligate parasitism in the white rust pathogen of Arabidopsis thaliana.</title>
        <authorList>
            <person name="Kemen E."/>
            <person name="Gardiner A."/>
            <person name="Schultz-Larsen T."/>
            <person name="Kemen A.C."/>
            <person name="Balmuth A.L."/>
            <person name="Robert-Seilaniantz A."/>
            <person name="Bailey K."/>
            <person name="Holub E."/>
            <person name="Studholme D.J."/>
            <person name="Maclean D."/>
            <person name="Jones J.D."/>
        </authorList>
    </citation>
    <scope>NUCLEOTIDE SEQUENCE</scope>
</reference>
<feature type="region of interest" description="Disordered" evidence="1">
    <location>
        <begin position="9"/>
        <end position="36"/>
    </location>
</feature>
<reference evidence="2" key="2">
    <citation type="submission" date="2011-02" db="EMBL/GenBank/DDBJ databases">
        <authorList>
            <person name="MacLean D."/>
        </authorList>
    </citation>
    <scope>NUCLEOTIDE SEQUENCE</scope>
</reference>
<protein>
    <submittedName>
        <fullName evidence="2">AlNc14C6G801 protein</fullName>
    </submittedName>
</protein>
<dbReference type="EMBL" id="FR824051">
    <property type="protein sequence ID" value="CCA14746.1"/>
    <property type="molecule type" value="Genomic_DNA"/>
</dbReference>
<evidence type="ECO:0000256" key="1">
    <source>
        <dbReference type="SAM" id="MobiDB-lite"/>
    </source>
</evidence>
<evidence type="ECO:0000313" key="2">
    <source>
        <dbReference type="EMBL" id="CCA14746.1"/>
    </source>
</evidence>
<name>F0W122_9STRA</name>
<organism evidence="2">
    <name type="scientific">Albugo laibachii Nc14</name>
    <dbReference type="NCBI Taxonomy" id="890382"/>
    <lineage>
        <taxon>Eukaryota</taxon>
        <taxon>Sar</taxon>
        <taxon>Stramenopiles</taxon>
        <taxon>Oomycota</taxon>
        <taxon>Peronosporomycetes</taxon>
        <taxon>Albuginales</taxon>
        <taxon>Albuginaceae</taxon>
        <taxon>Albugo</taxon>
    </lineage>
</organism>
<dbReference type="InterPro" id="IPR036452">
    <property type="entry name" value="Ribo_hydro-like"/>
</dbReference>
<dbReference type="HOGENOM" id="CLU_1095900_0_0_1"/>
<dbReference type="Gene3D" id="3.90.245.10">
    <property type="entry name" value="Ribonucleoside hydrolase-like"/>
    <property type="match status" value="1"/>
</dbReference>
<sequence>MVRNIFKQFPSEPKIFRGATSPPETNGAGAHDKGIHHGGEIHVKKEANVHVAHDGVVEEMVLSEKEANEIRRMREEAEGNKGKESVEEEARASRTIKTYINRGNGNLEVFFISKEEEDKIDKARHDKDKEIFEEDTEASEAIVALLRGSKPIKILIIAPCSDLAQAIKKVGEDRLHHIEEIVWEGGIYTDNSPLQVAYSWMRDIQATKTLLRSNSLQKKIKIVTSVESNTYNPGMKLEDFRALFETLTISSMYL</sequence>
<gene>
    <name evidence="2" type="primary">AlNc14C6G801</name>
    <name evidence="2" type="ORF">ALNC14_008890</name>
</gene>